<dbReference type="PANTHER" id="PTHR46558">
    <property type="entry name" value="TRACRIPTIONAL REGULATORY PROTEIN-RELATED-RELATED"/>
    <property type="match status" value="1"/>
</dbReference>
<dbReference type="PROSITE" id="PS50943">
    <property type="entry name" value="HTH_CROC1"/>
    <property type="match status" value="1"/>
</dbReference>
<dbReference type="GO" id="GO:0003677">
    <property type="term" value="F:DNA binding"/>
    <property type="evidence" value="ECO:0007669"/>
    <property type="project" value="UniProtKB-KW"/>
</dbReference>
<evidence type="ECO:0000259" key="2">
    <source>
        <dbReference type="PROSITE" id="PS50943"/>
    </source>
</evidence>
<dbReference type="Gene3D" id="1.10.260.40">
    <property type="entry name" value="lambda repressor-like DNA-binding domains"/>
    <property type="match status" value="1"/>
</dbReference>
<dbReference type="RefSeq" id="WP_073196560.1">
    <property type="nucleotide sequence ID" value="NZ_FQXO01000035.1"/>
</dbReference>
<dbReference type="Proteomes" id="UP000183967">
    <property type="component" value="Unassembled WGS sequence"/>
</dbReference>
<keyword evidence="4" id="KW-1185">Reference proteome</keyword>
<dbReference type="InterPro" id="IPR010982">
    <property type="entry name" value="Lambda_DNA-bd_dom_sf"/>
</dbReference>
<reference evidence="4" key="1">
    <citation type="submission" date="2016-11" db="EMBL/GenBank/DDBJ databases">
        <authorList>
            <person name="Varghese N."/>
            <person name="Submissions S."/>
        </authorList>
    </citation>
    <scope>NUCLEOTIDE SEQUENCE [LARGE SCALE GENOMIC DNA]</scope>
    <source>
        <strain evidence="4">DSM 13643</strain>
    </source>
</reference>
<dbReference type="OrthoDB" id="1766270at2"/>
<dbReference type="AlphaFoldDB" id="A0A1M5UII9"/>
<dbReference type="PANTHER" id="PTHR46558:SF11">
    <property type="entry name" value="HTH-TYPE TRANSCRIPTIONAL REGULATOR XRE"/>
    <property type="match status" value="1"/>
</dbReference>
<dbReference type="Pfam" id="PF01381">
    <property type="entry name" value="HTH_3"/>
    <property type="match status" value="1"/>
</dbReference>
<dbReference type="SUPFAM" id="SSF47413">
    <property type="entry name" value="lambda repressor-like DNA-binding domains"/>
    <property type="match status" value="1"/>
</dbReference>
<proteinExistence type="predicted"/>
<dbReference type="EMBL" id="FQXO01000035">
    <property type="protein sequence ID" value="SHH62797.1"/>
    <property type="molecule type" value="Genomic_DNA"/>
</dbReference>
<sequence length="110" mass="12833">MNTIGERVRKLRESKGLNAKELCSLLNINPSTYSKLENDKKSIDVEELRKLTSFYNVSADYILGINKVQEDIVMYMKRDKKLDSNDIEEIQMILSMMDEAIALKNMRERI</sequence>
<evidence type="ECO:0000313" key="4">
    <source>
        <dbReference type="Proteomes" id="UP000183967"/>
    </source>
</evidence>
<feature type="domain" description="HTH cro/C1-type" evidence="2">
    <location>
        <begin position="8"/>
        <end position="62"/>
    </location>
</feature>
<keyword evidence="1" id="KW-0238">DNA-binding</keyword>
<protein>
    <submittedName>
        <fullName evidence="3">Helix-turn-helix domain-containing protein</fullName>
    </submittedName>
</protein>
<evidence type="ECO:0000313" key="3">
    <source>
        <dbReference type="EMBL" id="SHH62797.1"/>
    </source>
</evidence>
<dbReference type="InterPro" id="IPR001387">
    <property type="entry name" value="Cro/C1-type_HTH"/>
</dbReference>
<gene>
    <name evidence="3" type="ORF">SAMN02745135_01444</name>
</gene>
<dbReference type="SMART" id="SM00530">
    <property type="entry name" value="HTH_XRE"/>
    <property type="match status" value="1"/>
</dbReference>
<name>A0A1M5UII9_9FIRM</name>
<evidence type="ECO:0000256" key="1">
    <source>
        <dbReference type="ARBA" id="ARBA00023125"/>
    </source>
</evidence>
<organism evidence="3 4">
    <name type="scientific">Caloranaerobacter azorensis DSM 13643</name>
    <dbReference type="NCBI Taxonomy" id="1121264"/>
    <lineage>
        <taxon>Bacteria</taxon>
        <taxon>Bacillati</taxon>
        <taxon>Bacillota</taxon>
        <taxon>Tissierellia</taxon>
        <taxon>Tissierellales</taxon>
        <taxon>Thermohalobacteraceae</taxon>
        <taxon>Caloranaerobacter</taxon>
    </lineage>
</organism>
<dbReference type="CDD" id="cd00093">
    <property type="entry name" value="HTH_XRE"/>
    <property type="match status" value="1"/>
</dbReference>
<accession>A0A1M5UII9</accession>